<proteinExistence type="predicted"/>
<evidence type="ECO:0000256" key="5">
    <source>
        <dbReference type="SAM" id="MobiDB-lite"/>
    </source>
</evidence>
<evidence type="ECO:0008006" key="8">
    <source>
        <dbReference type="Google" id="ProtNLM"/>
    </source>
</evidence>
<feature type="compositionally biased region" description="Polar residues" evidence="5">
    <location>
        <begin position="693"/>
        <end position="705"/>
    </location>
</feature>
<dbReference type="PANTHER" id="PTHR12988">
    <property type="entry name" value="SPHINGOMYELIN PHOSPHODIESTERASE 4"/>
    <property type="match status" value="1"/>
</dbReference>
<keyword evidence="4" id="KW-0472">Membrane</keyword>
<protein>
    <recommendedName>
        <fullName evidence="8">Sphingomyelin phosphodiesterase 4</fullName>
    </recommendedName>
</protein>
<gene>
    <name evidence="6" type="ORF">OEZ85_014453</name>
</gene>
<evidence type="ECO:0000256" key="2">
    <source>
        <dbReference type="ARBA" id="ARBA00022692"/>
    </source>
</evidence>
<evidence type="ECO:0000256" key="1">
    <source>
        <dbReference type="ARBA" id="ARBA00004167"/>
    </source>
</evidence>
<reference evidence="6 7" key="1">
    <citation type="submission" date="2023-05" db="EMBL/GenBank/DDBJ databases">
        <title>A 100% complete, gapless, phased diploid assembly of the Scenedesmus obliquus UTEX 3031 genome.</title>
        <authorList>
            <person name="Biondi T.C."/>
            <person name="Hanschen E.R."/>
            <person name="Kwon T."/>
            <person name="Eng W."/>
            <person name="Kruse C.P.S."/>
            <person name="Koehler S.I."/>
            <person name="Kunde Y."/>
            <person name="Gleasner C.D."/>
            <person name="You Mak K.T."/>
            <person name="Polle J."/>
            <person name="Hovde B.T."/>
            <person name="Starkenburg S.R."/>
        </authorList>
    </citation>
    <scope>NUCLEOTIDE SEQUENCE [LARGE SCALE GENOMIC DNA]</scope>
    <source>
        <strain evidence="6 7">DOE0152z</strain>
    </source>
</reference>
<keyword evidence="3" id="KW-1133">Transmembrane helix</keyword>
<evidence type="ECO:0000256" key="3">
    <source>
        <dbReference type="ARBA" id="ARBA00022989"/>
    </source>
</evidence>
<feature type="region of interest" description="Disordered" evidence="5">
    <location>
        <begin position="691"/>
        <end position="714"/>
    </location>
</feature>
<dbReference type="InterPro" id="IPR024129">
    <property type="entry name" value="Sphingomy_SMPD4"/>
</dbReference>
<organism evidence="6 7">
    <name type="scientific">Tetradesmus obliquus</name>
    <name type="common">Green alga</name>
    <name type="synonym">Acutodesmus obliquus</name>
    <dbReference type="NCBI Taxonomy" id="3088"/>
    <lineage>
        <taxon>Eukaryota</taxon>
        <taxon>Viridiplantae</taxon>
        <taxon>Chlorophyta</taxon>
        <taxon>core chlorophytes</taxon>
        <taxon>Chlorophyceae</taxon>
        <taxon>CS clade</taxon>
        <taxon>Sphaeropleales</taxon>
        <taxon>Scenedesmaceae</taxon>
        <taxon>Tetradesmus</taxon>
    </lineage>
</organism>
<evidence type="ECO:0000256" key="4">
    <source>
        <dbReference type="ARBA" id="ARBA00023136"/>
    </source>
</evidence>
<evidence type="ECO:0000313" key="7">
    <source>
        <dbReference type="Proteomes" id="UP001244341"/>
    </source>
</evidence>
<dbReference type="EMBL" id="CP126215">
    <property type="protein sequence ID" value="WIA17648.1"/>
    <property type="molecule type" value="Genomic_DNA"/>
</dbReference>
<dbReference type="Proteomes" id="UP001244341">
    <property type="component" value="Chromosome 8b"/>
</dbReference>
<comment type="subcellular location">
    <subcellularLocation>
        <location evidence="1">Membrane</location>
        <topology evidence="1">Single-pass membrane protein</topology>
    </subcellularLocation>
</comment>
<feature type="region of interest" description="Disordered" evidence="5">
    <location>
        <begin position="242"/>
        <end position="275"/>
    </location>
</feature>
<sequence>MAEWSEAHSFQSVFEFLQEKHDKPGAIKRACQVVGDCLISNKDNPRGFFEHCFPLLLKRIFGYDDKEASWLHIVAVDGRDEDATALIQLLAPTGPLFAALHSADGDSIIQFMFPPERLPAHTQELLRLPAGRLELDGWPQYHGRLRLDGMGRCQVHLAMFQYFMFWAAFYVLRGSHSSDKAGKGGSSSSSSGRARALIIPQGARKLWGAGSSAAAGPSANHPYFKLLRLYLEHYLPRPAGVSPVGAGSGSRGGGLGGRGSTGGGLGGGSREGLSGSGSSAYPGSLLAAAPGDVLLSVLLEFWLTDAGEPLPAEPQAAAASRAGSPTNQLMPGAAAAAANGNMAAAAAAAAAAGAGSWGGAGGGMAGQAGVPGSLAHSQHNAAGLAGLVGPGGLAAAQSGGFGVLGDPLSQHGLMLGHSPGASGAGGVGGGCLSNGGGYAAAAGLIGPAGVGLGAAGAAGGAAGVLPAGSGGGPLHTYSYQPPAEELVQALSLLVKYVFVGEPPHSDAQPIPAQAGTKWLPASPVATLPLPAGRLALPHQPSPIMAAPAFSPAVQAVSRKLYRLLRRTFAQWQPSSSASLGPIVKLWLAVLCPWKAVGYTDTVSLRQAVDSLSAAQARARGSAGGSSGLGGAAGAVLRGAAGSAAGLVAAAGSSGMGQGGAQQHRLFGGAGQVAASAAANLNRWGSEMAHHLSASGQNGLDQAGEQQESRDVKAQQYSPAWRSHVLAHLPFYTQLLPAFLELAYSQMAYCPRPALKEAYRVMKWLSESGPELLVELRAAEAAYNRYVGASVRRPEGELAELLPWLADQAQDWEAAAAAGAPTTPPITPDTSYRLFTLEQGGAASCMRALLAAAERQNLGGRERVRQVTETVLPLADLPSEEAAAVTHAVAGRDLPKAGCWRELRYHGDWMLRPIASNEVAPLVRLLVAVSARLNAALALTGVPSGPQEEPPETVTQELLSVARRRGWRLNLRPLAEVQTLAWLLGLLLLGRWLWALASSPGGLFGLDDEYYAELAAGQQQQQQFVGVAGGGYQHPRQHHAMHRPVQQEPEW</sequence>
<accession>A0ABY8UAJ4</accession>
<keyword evidence="2" id="KW-0812">Transmembrane</keyword>
<dbReference type="PANTHER" id="PTHR12988:SF6">
    <property type="entry name" value="SPHINGOMYELIN PHOSPHODIESTERASE 4"/>
    <property type="match status" value="1"/>
</dbReference>
<feature type="compositionally biased region" description="Gly residues" evidence="5">
    <location>
        <begin position="246"/>
        <end position="270"/>
    </location>
</feature>
<name>A0ABY8UAJ4_TETOB</name>
<keyword evidence="7" id="KW-1185">Reference proteome</keyword>
<evidence type="ECO:0000313" key="6">
    <source>
        <dbReference type="EMBL" id="WIA17648.1"/>
    </source>
</evidence>